<feature type="region of interest" description="Disordered" evidence="1">
    <location>
        <begin position="1"/>
        <end position="27"/>
    </location>
</feature>
<accession>A0A699GKP5</accession>
<proteinExistence type="predicted"/>
<evidence type="ECO:0000313" key="2">
    <source>
        <dbReference type="EMBL" id="GEU51534.1"/>
    </source>
</evidence>
<protein>
    <submittedName>
        <fullName evidence="2">Uncharacterized protein</fullName>
    </submittedName>
</protein>
<evidence type="ECO:0000256" key="1">
    <source>
        <dbReference type="SAM" id="MobiDB-lite"/>
    </source>
</evidence>
<dbReference type="EMBL" id="BKCJ010002882">
    <property type="protein sequence ID" value="GEU51534.1"/>
    <property type="molecule type" value="Genomic_DNA"/>
</dbReference>
<name>A0A699GKP5_TANCI</name>
<sequence>MSNNDKHIGSFSPPITTTNDLHRRPSSSTILRHTSSLMNNDDASSTSSRQQTILIMPSSAFINALVHIHNNPSLSNTNSLSSSSVIPTTSTTCSAPQENNDPVIGWGSIANELHVPESELLRIIERLGQLQHNRDEIINSIGALLESIDRVQPQDDVYPSCCEIIEQENELESDGDDDLPEVVADLDTVAFEITDL</sequence>
<organism evidence="2">
    <name type="scientific">Tanacetum cinerariifolium</name>
    <name type="common">Dalmatian daisy</name>
    <name type="synonym">Chrysanthemum cinerariifolium</name>
    <dbReference type="NCBI Taxonomy" id="118510"/>
    <lineage>
        <taxon>Eukaryota</taxon>
        <taxon>Viridiplantae</taxon>
        <taxon>Streptophyta</taxon>
        <taxon>Embryophyta</taxon>
        <taxon>Tracheophyta</taxon>
        <taxon>Spermatophyta</taxon>
        <taxon>Magnoliopsida</taxon>
        <taxon>eudicotyledons</taxon>
        <taxon>Gunneridae</taxon>
        <taxon>Pentapetalae</taxon>
        <taxon>asterids</taxon>
        <taxon>campanulids</taxon>
        <taxon>Asterales</taxon>
        <taxon>Asteraceae</taxon>
        <taxon>Asteroideae</taxon>
        <taxon>Anthemideae</taxon>
        <taxon>Anthemidinae</taxon>
        <taxon>Tanacetum</taxon>
    </lineage>
</organism>
<dbReference type="AlphaFoldDB" id="A0A699GKP5"/>
<reference evidence="2" key="1">
    <citation type="journal article" date="2019" name="Sci. Rep.">
        <title>Draft genome of Tanacetum cinerariifolium, the natural source of mosquito coil.</title>
        <authorList>
            <person name="Yamashiro T."/>
            <person name="Shiraishi A."/>
            <person name="Satake H."/>
            <person name="Nakayama K."/>
        </authorList>
    </citation>
    <scope>NUCLEOTIDE SEQUENCE</scope>
</reference>
<gene>
    <name evidence="2" type="ORF">Tci_023512</name>
</gene>
<comment type="caution">
    <text evidence="2">The sequence shown here is derived from an EMBL/GenBank/DDBJ whole genome shotgun (WGS) entry which is preliminary data.</text>
</comment>